<feature type="compositionally biased region" description="Basic and acidic residues" evidence="1">
    <location>
        <begin position="60"/>
        <end position="69"/>
    </location>
</feature>
<keyword evidence="3" id="KW-1185">Reference proteome</keyword>
<gene>
    <name evidence="2" type="ORF">H0235_008891</name>
</gene>
<reference evidence="2" key="1">
    <citation type="journal article" date="2020" name="G3 (Bethesda)">
        <title>High-Quality Assemblies for Three Invasive Social Wasps from the &lt;i&gt;Vespula&lt;/i&gt; Genus.</title>
        <authorList>
            <person name="Harrop T.W.R."/>
            <person name="Guhlin J."/>
            <person name="McLaughlin G.M."/>
            <person name="Permina E."/>
            <person name="Stockwell P."/>
            <person name="Gilligan J."/>
            <person name="Le Lec M.F."/>
            <person name="Gruber M.A.M."/>
            <person name="Quinn O."/>
            <person name="Lovegrove M."/>
            <person name="Duncan E.J."/>
            <person name="Remnant E.J."/>
            <person name="Van Eeckhoven J."/>
            <person name="Graham B."/>
            <person name="Knapp R.A."/>
            <person name="Langford K.W."/>
            <person name="Kronenberg Z."/>
            <person name="Press M.O."/>
            <person name="Eacker S.M."/>
            <person name="Wilson-Rankin E.E."/>
            <person name="Purcell J."/>
            <person name="Lester P.J."/>
            <person name="Dearden P.K."/>
        </authorList>
    </citation>
    <scope>NUCLEOTIDE SEQUENCE</scope>
    <source>
        <strain evidence="2">Volc-1</strain>
    </source>
</reference>
<proteinExistence type="predicted"/>
<evidence type="ECO:0000313" key="3">
    <source>
        <dbReference type="Proteomes" id="UP000600918"/>
    </source>
</evidence>
<evidence type="ECO:0000313" key="2">
    <source>
        <dbReference type="EMBL" id="KAF7423608.1"/>
    </source>
</evidence>
<dbReference type="EMBL" id="JACSDY010000007">
    <property type="protein sequence ID" value="KAF7423608.1"/>
    <property type="molecule type" value="Genomic_DNA"/>
</dbReference>
<feature type="region of interest" description="Disordered" evidence="1">
    <location>
        <begin position="38"/>
        <end position="99"/>
    </location>
</feature>
<name>A0A834P0V2_VESPE</name>
<accession>A0A834P0V2</accession>
<dbReference type="Proteomes" id="UP000600918">
    <property type="component" value="Unassembled WGS sequence"/>
</dbReference>
<feature type="compositionally biased region" description="Acidic residues" evidence="1">
    <location>
        <begin position="70"/>
        <end position="86"/>
    </location>
</feature>
<sequence length="111" mass="12816">MKNHSKFEDHSRVGCSSKSKYERIFRFQTRSEKSQFTAVNQIRLGSMTSARTTHCRRRGSPKEKEKEKEKEDEDEDEDEEEEEDEPKVETEEAATKLNLGSGLCLDSSLVV</sequence>
<comment type="caution">
    <text evidence="2">The sequence shown here is derived from an EMBL/GenBank/DDBJ whole genome shotgun (WGS) entry which is preliminary data.</text>
</comment>
<dbReference type="AlphaFoldDB" id="A0A834P0V2"/>
<organism evidence="2 3">
    <name type="scientific">Vespula pensylvanica</name>
    <name type="common">Western yellow jacket</name>
    <name type="synonym">Wasp</name>
    <dbReference type="NCBI Taxonomy" id="30213"/>
    <lineage>
        <taxon>Eukaryota</taxon>
        <taxon>Metazoa</taxon>
        <taxon>Ecdysozoa</taxon>
        <taxon>Arthropoda</taxon>
        <taxon>Hexapoda</taxon>
        <taxon>Insecta</taxon>
        <taxon>Pterygota</taxon>
        <taxon>Neoptera</taxon>
        <taxon>Endopterygota</taxon>
        <taxon>Hymenoptera</taxon>
        <taxon>Apocrita</taxon>
        <taxon>Aculeata</taxon>
        <taxon>Vespoidea</taxon>
        <taxon>Vespidae</taxon>
        <taxon>Vespinae</taxon>
        <taxon>Vespula</taxon>
    </lineage>
</organism>
<evidence type="ECO:0000256" key="1">
    <source>
        <dbReference type="SAM" id="MobiDB-lite"/>
    </source>
</evidence>
<protein>
    <submittedName>
        <fullName evidence="2">Uncharacterized protein</fullName>
    </submittedName>
</protein>